<dbReference type="STRING" id="13035.Dacsa_1322"/>
<evidence type="ECO:0000256" key="4">
    <source>
        <dbReference type="ARBA" id="ARBA00022840"/>
    </source>
</evidence>
<evidence type="ECO:0000256" key="6">
    <source>
        <dbReference type="PROSITE-ProRule" id="PRU10141"/>
    </source>
</evidence>
<dbReference type="InterPro" id="IPR000719">
    <property type="entry name" value="Prot_kinase_dom"/>
</dbReference>
<proteinExistence type="predicted"/>
<dbReference type="PATRIC" id="fig|13035.3.peg.1490"/>
<evidence type="ECO:0000313" key="9">
    <source>
        <dbReference type="Proteomes" id="UP000010482"/>
    </source>
</evidence>
<dbReference type="PANTHER" id="PTHR43289:SF34">
    <property type="entry name" value="SERINE_THREONINE-PROTEIN KINASE YBDM-RELATED"/>
    <property type="match status" value="1"/>
</dbReference>
<dbReference type="eggNOG" id="COG0457">
    <property type="taxonomic scope" value="Bacteria"/>
</dbReference>
<reference evidence="8" key="1">
    <citation type="submission" date="2012-04" db="EMBL/GenBank/DDBJ databases">
        <title>Finished genome of Dactylococcopsis salina PCC 8305.</title>
        <authorList>
            <consortium name="US DOE Joint Genome Institute"/>
            <person name="Gugger M."/>
            <person name="Coursin T."/>
            <person name="Rippka R."/>
            <person name="Tandeau De Marsac N."/>
            <person name="Huntemann M."/>
            <person name="Wei C.-L."/>
            <person name="Han J."/>
            <person name="Detter J.C."/>
            <person name="Han C."/>
            <person name="Tapia R."/>
            <person name="Daligault H."/>
            <person name="Chen A."/>
            <person name="Krypides N."/>
            <person name="Mavromatis K."/>
            <person name="Markowitz V."/>
            <person name="Szeto E."/>
            <person name="Ivanova N."/>
            <person name="Ovchinnikova G."/>
            <person name="Pagani I."/>
            <person name="Pati A."/>
            <person name="Goodwin L."/>
            <person name="Peters L."/>
            <person name="Pitluck S."/>
            <person name="Woyke T."/>
            <person name="Kerfeld C."/>
        </authorList>
    </citation>
    <scope>NUCLEOTIDE SEQUENCE [LARGE SCALE GENOMIC DNA]</scope>
    <source>
        <strain evidence="8">PCC 8305</strain>
    </source>
</reference>
<gene>
    <name evidence="8" type="ORF">Dacsa_1322</name>
</gene>
<dbReference type="Pfam" id="PF00069">
    <property type="entry name" value="Pkinase"/>
    <property type="match status" value="1"/>
</dbReference>
<dbReference type="HOGENOM" id="CLU_407636_0_0_3"/>
<keyword evidence="8" id="KW-0723">Serine/threonine-protein kinase</keyword>
<dbReference type="Gene3D" id="1.25.40.10">
    <property type="entry name" value="Tetratricopeptide repeat domain"/>
    <property type="match status" value="2"/>
</dbReference>
<dbReference type="GO" id="GO:0004674">
    <property type="term" value="F:protein serine/threonine kinase activity"/>
    <property type="evidence" value="ECO:0007669"/>
    <property type="project" value="UniProtKB-KW"/>
</dbReference>
<evidence type="ECO:0000313" key="8">
    <source>
        <dbReference type="EMBL" id="AFZ50017.1"/>
    </source>
</evidence>
<dbReference type="eggNOG" id="COG0515">
    <property type="taxonomic scope" value="Bacteria"/>
</dbReference>
<accession>K9YU35</accession>
<keyword evidence="4 6" id="KW-0067">ATP-binding</keyword>
<dbReference type="AlphaFoldDB" id="K9YU35"/>
<dbReference type="SUPFAM" id="SSF56112">
    <property type="entry name" value="Protein kinase-like (PK-like)"/>
    <property type="match status" value="1"/>
</dbReference>
<dbReference type="KEGG" id="dsl:Dacsa_1322"/>
<dbReference type="Gene3D" id="1.10.510.10">
    <property type="entry name" value="Transferase(Phosphotransferase) domain 1"/>
    <property type="match status" value="1"/>
</dbReference>
<name>K9YU35_DACS8</name>
<dbReference type="Pfam" id="PF13174">
    <property type="entry name" value="TPR_6"/>
    <property type="match status" value="1"/>
</dbReference>
<dbReference type="PROSITE" id="PS00108">
    <property type="entry name" value="PROTEIN_KINASE_ST"/>
    <property type="match status" value="1"/>
</dbReference>
<dbReference type="GO" id="GO:0005524">
    <property type="term" value="F:ATP binding"/>
    <property type="evidence" value="ECO:0007669"/>
    <property type="project" value="UniProtKB-UniRule"/>
</dbReference>
<dbReference type="InterPro" id="IPR011990">
    <property type="entry name" value="TPR-like_helical_dom_sf"/>
</dbReference>
<dbReference type="InterPro" id="IPR017441">
    <property type="entry name" value="Protein_kinase_ATP_BS"/>
</dbReference>
<dbReference type="SMART" id="SM00028">
    <property type="entry name" value="TPR"/>
    <property type="match status" value="6"/>
</dbReference>
<evidence type="ECO:0000256" key="2">
    <source>
        <dbReference type="ARBA" id="ARBA00022741"/>
    </source>
</evidence>
<evidence type="ECO:0000259" key="7">
    <source>
        <dbReference type="PROSITE" id="PS50011"/>
    </source>
</evidence>
<feature type="repeat" description="TPR" evidence="5">
    <location>
        <begin position="609"/>
        <end position="642"/>
    </location>
</feature>
<dbReference type="SMART" id="SM00220">
    <property type="entry name" value="S_TKc"/>
    <property type="match status" value="1"/>
</dbReference>
<evidence type="ECO:0000256" key="3">
    <source>
        <dbReference type="ARBA" id="ARBA00022777"/>
    </source>
</evidence>
<dbReference type="OrthoDB" id="581647at2"/>
<dbReference type="Proteomes" id="UP000010482">
    <property type="component" value="Chromosome"/>
</dbReference>
<protein>
    <submittedName>
        <fullName evidence="8">Serine/threonine protein kinase</fullName>
    </submittedName>
</protein>
<dbReference type="SUPFAM" id="SSF48452">
    <property type="entry name" value="TPR-like"/>
    <property type="match status" value="2"/>
</dbReference>
<sequence>MSITCPSCLAENEETAAACLACGTPLQTDNSSANSNFSTYQLPPQTYLKEKRYLIEKTLGEGGFGITYQGIDCQTSSTIAIKELWPEKSVRQGLNITWSSSIPPAERQQQILKFKLEAQHQAKCKHPNICQVYDWFEENNTAYIIMQFISGKTLYQLLQEKQSIPETKLKKYFIEATEALAVIHQNNLLHRDLKPDNILIDSEDNAILIDFGATKEFIAGQTREMSVTLTAGYAPPEQYNYKSKRFPATDIYALCASIYELATGQIPEASIERLTDNNDPLIPPRQLAPHLSPLLERVILTGMNLRVENRFQSAEELVDAMKGNFVSPLHKKAQNLVKNHQLEEAVATYEKCLVNEPDSENVAVELALVQTHLDDKKAESAANQVVKINPNEGRAYGILGLVFCRRGNWEKAEKNLKKAVQLTSKEAWIQANFAWSLGKLQKWEEAETAINQALELNPYCVFSLGLKSWITAQQKQWKTAIQAARQALFKAKQNPDQDLTTIKEWVYPCLLLALEKAVVTKNAKDVDRCLNEYLTELPNSSFAWGFKGWKQSQSGIDQEVLSHFQKAVNQAQIPYWILINLGITQEYLNQTTASIETYESIINRFPNQALAYVRLGTSLAKLEQWEKAIPQLKQAIALENSIAQAHHNLAWSQLQAMISSQQNYNYHQIVKSYQKAIELYQQQSRNDLSDKLQNTFKDVGIQLGFAEKVH</sequence>
<feature type="repeat" description="TPR" evidence="5">
    <location>
        <begin position="393"/>
        <end position="426"/>
    </location>
</feature>
<keyword evidence="3 8" id="KW-0418">Kinase</keyword>
<dbReference type="PROSITE" id="PS00107">
    <property type="entry name" value="PROTEIN_KINASE_ATP"/>
    <property type="match status" value="1"/>
</dbReference>
<keyword evidence="9" id="KW-1185">Reference proteome</keyword>
<feature type="domain" description="Protein kinase" evidence="7">
    <location>
        <begin position="53"/>
        <end position="326"/>
    </location>
</feature>
<organism evidence="8 9">
    <name type="scientific">Dactylococcopsis salina (strain PCC 8305)</name>
    <name type="common">Myxobactron salinum</name>
    <dbReference type="NCBI Taxonomy" id="13035"/>
    <lineage>
        <taxon>Bacteria</taxon>
        <taxon>Bacillati</taxon>
        <taxon>Cyanobacteriota</taxon>
        <taxon>Cyanophyceae</taxon>
        <taxon>Nodosilineales</taxon>
        <taxon>Cymatolegaceae</taxon>
        <taxon>Dactylococcopsis</taxon>
    </lineage>
</organism>
<dbReference type="PROSITE" id="PS50005">
    <property type="entry name" value="TPR"/>
    <property type="match status" value="2"/>
</dbReference>
<dbReference type="PROSITE" id="PS50011">
    <property type="entry name" value="PROTEIN_KINASE_DOM"/>
    <property type="match status" value="1"/>
</dbReference>
<evidence type="ECO:0000256" key="5">
    <source>
        <dbReference type="PROSITE-ProRule" id="PRU00339"/>
    </source>
</evidence>
<dbReference type="PANTHER" id="PTHR43289">
    <property type="entry name" value="MITOGEN-ACTIVATED PROTEIN KINASE KINASE KINASE 20-RELATED"/>
    <property type="match status" value="1"/>
</dbReference>
<keyword evidence="2 6" id="KW-0547">Nucleotide-binding</keyword>
<dbReference type="Gene3D" id="3.30.200.20">
    <property type="entry name" value="Phosphorylase Kinase, domain 1"/>
    <property type="match status" value="1"/>
</dbReference>
<dbReference type="RefSeq" id="WP_015229022.1">
    <property type="nucleotide sequence ID" value="NC_019780.1"/>
</dbReference>
<keyword evidence="5" id="KW-0802">TPR repeat</keyword>
<dbReference type="CDD" id="cd14014">
    <property type="entry name" value="STKc_PknB_like"/>
    <property type="match status" value="1"/>
</dbReference>
<dbReference type="InterPro" id="IPR019734">
    <property type="entry name" value="TPR_rpt"/>
</dbReference>
<evidence type="ECO:0000256" key="1">
    <source>
        <dbReference type="ARBA" id="ARBA00022679"/>
    </source>
</evidence>
<feature type="binding site" evidence="6">
    <location>
        <position position="82"/>
    </location>
    <ligand>
        <name>ATP</name>
        <dbReference type="ChEBI" id="CHEBI:30616"/>
    </ligand>
</feature>
<keyword evidence="1" id="KW-0808">Transferase</keyword>
<dbReference type="EMBL" id="CP003944">
    <property type="protein sequence ID" value="AFZ50017.1"/>
    <property type="molecule type" value="Genomic_DNA"/>
</dbReference>
<dbReference type="InterPro" id="IPR011009">
    <property type="entry name" value="Kinase-like_dom_sf"/>
</dbReference>
<dbReference type="Pfam" id="PF13424">
    <property type="entry name" value="TPR_12"/>
    <property type="match status" value="1"/>
</dbReference>
<dbReference type="InterPro" id="IPR008271">
    <property type="entry name" value="Ser/Thr_kinase_AS"/>
</dbReference>